<feature type="transmembrane region" description="Helical" evidence="1">
    <location>
        <begin position="43"/>
        <end position="64"/>
    </location>
</feature>
<keyword evidence="1" id="KW-0472">Membrane</keyword>
<dbReference type="NCBIfam" id="TIGR03893">
    <property type="entry name" value="lant_SP_1948"/>
    <property type="match status" value="1"/>
</dbReference>
<reference evidence="2" key="1">
    <citation type="journal article" date="2020" name="mSystems">
        <title>Genome- and Community-Level Interaction Insights into Carbon Utilization and Element Cycling Functions of Hydrothermarchaeota in Hydrothermal Sediment.</title>
        <authorList>
            <person name="Zhou Z."/>
            <person name="Liu Y."/>
            <person name="Xu W."/>
            <person name="Pan J."/>
            <person name="Luo Z.H."/>
            <person name="Li M."/>
        </authorList>
    </citation>
    <scope>NUCLEOTIDE SEQUENCE [LARGE SCALE GENOMIC DNA]</scope>
    <source>
        <strain evidence="2">SpSt-102</strain>
    </source>
</reference>
<name>A0A7C5V2E0_9FIRM</name>
<protein>
    <submittedName>
        <fullName evidence="2">Type 2 lantibiotic</fullName>
    </submittedName>
</protein>
<organism evidence="2">
    <name type="scientific">Caldicellulosiruptor owensensis</name>
    <dbReference type="NCBI Taxonomy" id="55205"/>
    <lineage>
        <taxon>Bacteria</taxon>
        <taxon>Bacillati</taxon>
        <taxon>Bacillota</taxon>
        <taxon>Bacillota incertae sedis</taxon>
        <taxon>Caldicellulosiruptorales</taxon>
        <taxon>Caldicellulosiruptoraceae</taxon>
        <taxon>Caldicellulosiruptor</taxon>
    </lineage>
</organism>
<sequence>MVEVCKKNLYGIAFEELEEEEMQELTGGSWDSVARTILVTARATSLTCAISASVATVVVTIIFYNK</sequence>
<accession>A0A7C5V2E0</accession>
<keyword evidence="1" id="KW-1133">Transmembrane helix</keyword>
<keyword evidence="1" id="KW-0812">Transmembrane</keyword>
<gene>
    <name evidence="2" type="ORF">ENL71_05415</name>
</gene>
<dbReference type="InterPro" id="IPR027632">
    <property type="entry name" value="Lant_2_A2"/>
</dbReference>
<dbReference type="EMBL" id="DRUZ01000068">
    <property type="protein sequence ID" value="HHS01949.1"/>
    <property type="molecule type" value="Genomic_DNA"/>
</dbReference>
<evidence type="ECO:0000256" key="1">
    <source>
        <dbReference type="SAM" id="Phobius"/>
    </source>
</evidence>
<evidence type="ECO:0000313" key="2">
    <source>
        <dbReference type="EMBL" id="HHS01949.1"/>
    </source>
</evidence>
<dbReference type="AlphaFoldDB" id="A0A7C5V2E0"/>
<dbReference type="GO" id="GO:0050830">
    <property type="term" value="P:defense response to Gram-positive bacterium"/>
    <property type="evidence" value="ECO:0007669"/>
    <property type="project" value="InterPro"/>
</dbReference>
<proteinExistence type="predicted"/>
<comment type="caution">
    <text evidence="2">The sequence shown here is derived from an EMBL/GenBank/DDBJ whole genome shotgun (WGS) entry which is preliminary data.</text>
</comment>